<organism evidence="1 2">
    <name type="scientific">Faecalibacterium prausnitzii</name>
    <dbReference type="NCBI Taxonomy" id="853"/>
    <lineage>
        <taxon>Bacteria</taxon>
        <taxon>Bacillati</taxon>
        <taxon>Bacillota</taxon>
        <taxon>Clostridia</taxon>
        <taxon>Eubacteriales</taxon>
        <taxon>Oscillospiraceae</taxon>
        <taxon>Faecalibacterium</taxon>
    </lineage>
</organism>
<reference evidence="1 2" key="1">
    <citation type="journal article" date="2017" name="Front. Microbiol.">
        <title>New Insights into the Diversity of the Genus Faecalibacterium.</title>
        <authorList>
            <person name="Benevides L."/>
            <person name="Burman S."/>
            <person name="Martin R."/>
            <person name="Robert V."/>
            <person name="Thomas M."/>
            <person name="Miquel S."/>
            <person name="Chain F."/>
            <person name="Sokol H."/>
            <person name="Bermudez-Humaran L.G."/>
            <person name="Morrison M."/>
            <person name="Langella P."/>
            <person name="Azevedo V.A."/>
            <person name="Chatel J.M."/>
            <person name="Soares S."/>
        </authorList>
    </citation>
    <scope>NUCLEOTIDE SEQUENCE [LARGE SCALE GENOMIC DNA]</scope>
    <source>
        <strain evidence="1 2">CNCM I 4575</strain>
    </source>
</reference>
<dbReference type="Proteomes" id="UP000220005">
    <property type="component" value="Unassembled WGS sequence"/>
</dbReference>
<sequence length="83" mass="9357">MFAAVNIIRVPRRTGSYPAALYASCMKMASHGILSYLHLHPEGQKRGAVTFLTSVKSVHFRVKQSEQDEKTSKSNKEILFIFT</sequence>
<protein>
    <submittedName>
        <fullName evidence="1">Uncharacterized protein</fullName>
    </submittedName>
</protein>
<name>A0A2A7AN74_9FIRM</name>
<gene>
    <name evidence="1" type="ORF">CGS58_11295</name>
</gene>
<dbReference type="AlphaFoldDB" id="A0A2A7AN74"/>
<evidence type="ECO:0000313" key="2">
    <source>
        <dbReference type="Proteomes" id="UP000220005"/>
    </source>
</evidence>
<evidence type="ECO:0000313" key="1">
    <source>
        <dbReference type="EMBL" id="PDX80625.1"/>
    </source>
</evidence>
<dbReference type="EMBL" id="NMTY01000025">
    <property type="protein sequence ID" value="PDX80625.1"/>
    <property type="molecule type" value="Genomic_DNA"/>
</dbReference>
<proteinExistence type="predicted"/>
<accession>A0A2A7AN74</accession>
<dbReference type="RefSeq" id="WP_097839927.1">
    <property type="nucleotide sequence ID" value="NZ_NMTY01000025.1"/>
</dbReference>
<comment type="caution">
    <text evidence="1">The sequence shown here is derived from an EMBL/GenBank/DDBJ whole genome shotgun (WGS) entry which is preliminary data.</text>
</comment>